<dbReference type="PANTHER" id="PTHR43788:SF6">
    <property type="entry name" value="DNA HELICASE B"/>
    <property type="match status" value="1"/>
</dbReference>
<comment type="caution">
    <text evidence="6">The sequence shown here is derived from an EMBL/GenBank/DDBJ whole genome shotgun (WGS) entry which is preliminary data.</text>
</comment>
<evidence type="ECO:0000259" key="5">
    <source>
        <dbReference type="Pfam" id="PF14490"/>
    </source>
</evidence>
<organism evidence="6 7">
    <name type="scientific">Nakamurella alba</name>
    <dbReference type="NCBI Taxonomy" id="2665158"/>
    <lineage>
        <taxon>Bacteria</taxon>
        <taxon>Bacillati</taxon>
        <taxon>Actinomycetota</taxon>
        <taxon>Actinomycetes</taxon>
        <taxon>Nakamurellales</taxon>
        <taxon>Nakamurellaceae</taxon>
        <taxon>Nakamurella</taxon>
    </lineage>
</organism>
<sequence length="627" mass="65716">MAGTLRTAGISTPSQVTVKALTGLPGVAARRADRLYTAWIGAGHLYSLAELLVPLELPARWASRLVDLLGDNAADRLREDPWRLLGLPDVTVAQADRLAREIEPGVQRDDPRRGRSLVDWTLARFARQGHTVCPLPLLADALRPFGTDAQQAFKDAVDAELVSGVLADGQPAVARRVLADAEEEIAFHIGRLADSAVSLAGERAVKQALKGLDEVQSGAVTLAAAEGVSLLTGGPGTGKSRTVAAIVALCTRVSSSVALAAPTGRAAKRLEELTGHPATTIHRLLGARRPGQDDRGAGSFFEHDEGNPIEADLVVVDEASMLDVELCAALLAALPDRTHLVIVGDPAQLPSIGPGRVLADLIDSGTLPVTELTKLYRQEEGGAIARLATAVRGGELPAVTSPTHEVVVVPCRGSEEAAHRVVQLVTDSIPRVFGASGDQLQVVTPVHKGPAGTQSLNKALKARLNPGNGTVRGFDVGDRVVATANHLDAEPTGFANGEVGTVVATGDNSVRVAFTGGESEISGKSLNDLLHGWAITVHRAQGSEWDAVVAVMPPEAGQMLSRPLVYTALTRARKHLSVAHAAGPALARAVHDIGSQPRRTRLEELLRHDRGATADGSDEDQGGEEES</sequence>
<dbReference type="PANTHER" id="PTHR43788">
    <property type="entry name" value="DNA2/NAM7 HELICASE FAMILY MEMBER"/>
    <property type="match status" value="1"/>
</dbReference>
<keyword evidence="7" id="KW-1185">Reference proteome</keyword>
<dbReference type="GO" id="GO:0009338">
    <property type="term" value="C:exodeoxyribonuclease V complex"/>
    <property type="evidence" value="ECO:0007669"/>
    <property type="project" value="TreeGrafter"/>
</dbReference>
<feature type="domain" description="UvrD-like helicase C-terminal" evidence="4">
    <location>
        <begin position="531"/>
        <end position="578"/>
    </location>
</feature>
<dbReference type="Gene3D" id="3.40.50.300">
    <property type="entry name" value="P-loop containing nucleotide triphosphate hydrolases"/>
    <property type="match status" value="2"/>
</dbReference>
<reference evidence="6 7" key="1">
    <citation type="submission" date="2019-11" db="EMBL/GenBank/DDBJ databases">
        <authorList>
            <person name="Jiang L.-Q."/>
        </authorList>
    </citation>
    <scope>NUCLEOTIDE SEQUENCE [LARGE SCALE GENOMIC DNA]</scope>
    <source>
        <strain evidence="6 7">YIM 132087</strain>
    </source>
</reference>
<evidence type="ECO:0000256" key="1">
    <source>
        <dbReference type="ARBA" id="ARBA00022741"/>
    </source>
</evidence>
<evidence type="ECO:0000313" key="7">
    <source>
        <dbReference type="Proteomes" id="UP000460221"/>
    </source>
</evidence>
<evidence type="ECO:0000256" key="2">
    <source>
        <dbReference type="ARBA" id="ARBA00022840"/>
    </source>
</evidence>
<dbReference type="InterPro" id="IPR027785">
    <property type="entry name" value="UvrD-like_helicase_C"/>
</dbReference>
<dbReference type="GO" id="GO:0017116">
    <property type="term" value="F:single-stranded DNA helicase activity"/>
    <property type="evidence" value="ECO:0007669"/>
    <property type="project" value="TreeGrafter"/>
</dbReference>
<dbReference type="Pfam" id="PF13245">
    <property type="entry name" value="AAA_19"/>
    <property type="match status" value="1"/>
</dbReference>
<evidence type="ECO:0000256" key="3">
    <source>
        <dbReference type="SAM" id="MobiDB-lite"/>
    </source>
</evidence>
<dbReference type="GO" id="GO:0005524">
    <property type="term" value="F:ATP binding"/>
    <property type="evidence" value="ECO:0007669"/>
    <property type="project" value="UniProtKB-KW"/>
</dbReference>
<keyword evidence="1" id="KW-0547">Nucleotide-binding</keyword>
<dbReference type="InterPro" id="IPR050534">
    <property type="entry name" value="Coronavir_polyprotein_1ab"/>
</dbReference>
<gene>
    <name evidence="6" type="ORF">GIS00_08255</name>
</gene>
<dbReference type="Proteomes" id="UP000460221">
    <property type="component" value="Unassembled WGS sequence"/>
</dbReference>
<protein>
    <submittedName>
        <fullName evidence="6">AAA family ATPase</fullName>
    </submittedName>
</protein>
<dbReference type="InterPro" id="IPR029493">
    <property type="entry name" value="RecD2-like_HHH"/>
</dbReference>
<name>A0A7K1FL26_9ACTN</name>
<proteinExistence type="predicted"/>
<dbReference type="RefSeq" id="WP_154768047.1">
    <property type="nucleotide sequence ID" value="NZ_WLYK01000001.1"/>
</dbReference>
<accession>A0A7K1FL26</accession>
<dbReference type="EMBL" id="WLYK01000001">
    <property type="protein sequence ID" value="MTD13933.1"/>
    <property type="molecule type" value="Genomic_DNA"/>
</dbReference>
<evidence type="ECO:0000259" key="4">
    <source>
        <dbReference type="Pfam" id="PF13538"/>
    </source>
</evidence>
<dbReference type="SUPFAM" id="SSF52540">
    <property type="entry name" value="P-loop containing nucleoside triphosphate hydrolases"/>
    <property type="match status" value="1"/>
</dbReference>
<keyword evidence="2" id="KW-0067">ATP-binding</keyword>
<dbReference type="GO" id="GO:0006310">
    <property type="term" value="P:DNA recombination"/>
    <property type="evidence" value="ECO:0007669"/>
    <property type="project" value="TreeGrafter"/>
</dbReference>
<dbReference type="AlphaFoldDB" id="A0A7K1FL26"/>
<dbReference type="InterPro" id="IPR027417">
    <property type="entry name" value="P-loop_NTPase"/>
</dbReference>
<dbReference type="Pfam" id="PF13538">
    <property type="entry name" value="UvrD_C_2"/>
    <property type="match status" value="1"/>
</dbReference>
<feature type="compositionally biased region" description="Acidic residues" evidence="3">
    <location>
        <begin position="616"/>
        <end position="627"/>
    </location>
</feature>
<dbReference type="CDD" id="cd17933">
    <property type="entry name" value="DEXSc_RecD-like"/>
    <property type="match status" value="1"/>
</dbReference>
<dbReference type="CDD" id="cd18809">
    <property type="entry name" value="SF1_C_RecD"/>
    <property type="match status" value="1"/>
</dbReference>
<feature type="region of interest" description="Disordered" evidence="3">
    <location>
        <begin position="604"/>
        <end position="627"/>
    </location>
</feature>
<evidence type="ECO:0000313" key="6">
    <source>
        <dbReference type="EMBL" id="MTD13933.1"/>
    </source>
</evidence>
<dbReference type="Gene3D" id="2.30.30.940">
    <property type="match status" value="1"/>
</dbReference>
<dbReference type="Pfam" id="PF14490">
    <property type="entry name" value="HHH_RecD2"/>
    <property type="match status" value="1"/>
</dbReference>
<feature type="domain" description="ATP-dependent RecD2 DNA helicase-like helix-hairpin-helix" evidence="5">
    <location>
        <begin position="46"/>
        <end position="132"/>
    </location>
</feature>